<accession>A0ABX5SWY1</accession>
<feature type="transmembrane region" description="Helical" evidence="1">
    <location>
        <begin position="73"/>
        <end position="95"/>
    </location>
</feature>
<reference evidence="2 3" key="1">
    <citation type="submission" date="2019-03" db="EMBL/GenBank/DDBJ databases">
        <authorList>
            <person name="Dong K."/>
        </authorList>
    </citation>
    <scope>NUCLEOTIDE SEQUENCE [LARGE SCALE GENOMIC DNA]</scope>
    <source>
        <strain evidence="3">dk512</strain>
    </source>
</reference>
<feature type="transmembrane region" description="Helical" evidence="1">
    <location>
        <begin position="107"/>
        <end position="134"/>
    </location>
</feature>
<dbReference type="Proteomes" id="UP000295748">
    <property type="component" value="Chromosome"/>
</dbReference>
<dbReference type="InterPro" id="IPR025495">
    <property type="entry name" value="DUF4386"/>
</dbReference>
<feature type="transmembrane region" description="Helical" evidence="1">
    <location>
        <begin position="12"/>
        <end position="34"/>
    </location>
</feature>
<keyword evidence="1" id="KW-1133">Transmembrane helix</keyword>
<evidence type="ECO:0000313" key="3">
    <source>
        <dbReference type="Proteomes" id="UP000295748"/>
    </source>
</evidence>
<dbReference type="RefSeq" id="WP_135067687.1">
    <property type="nucleotide sequence ID" value="NZ_CP038266.1"/>
</dbReference>
<dbReference type="EMBL" id="CP038266">
    <property type="protein sequence ID" value="QBR89315.1"/>
    <property type="molecule type" value="Genomic_DNA"/>
</dbReference>
<organism evidence="2 3">
    <name type="scientific">Microbacterium wangchenii</name>
    <dbReference type="NCBI Taxonomy" id="2541726"/>
    <lineage>
        <taxon>Bacteria</taxon>
        <taxon>Bacillati</taxon>
        <taxon>Actinomycetota</taxon>
        <taxon>Actinomycetes</taxon>
        <taxon>Micrococcales</taxon>
        <taxon>Microbacteriaceae</taxon>
        <taxon>Microbacterium</taxon>
    </lineage>
</organism>
<feature type="transmembrane region" description="Helical" evidence="1">
    <location>
        <begin position="143"/>
        <end position="166"/>
    </location>
</feature>
<proteinExistence type="predicted"/>
<protein>
    <submittedName>
        <fullName evidence="2">DUF4386 domain-containing protein</fullName>
    </submittedName>
</protein>
<feature type="transmembrane region" description="Helical" evidence="1">
    <location>
        <begin position="40"/>
        <end position="61"/>
    </location>
</feature>
<evidence type="ECO:0000256" key="1">
    <source>
        <dbReference type="SAM" id="Phobius"/>
    </source>
</evidence>
<keyword evidence="1" id="KW-0812">Transmembrane</keyword>
<evidence type="ECO:0000313" key="2">
    <source>
        <dbReference type="EMBL" id="QBR89315.1"/>
    </source>
</evidence>
<keyword evidence="3" id="KW-1185">Reference proteome</keyword>
<feature type="transmembrane region" description="Helical" evidence="1">
    <location>
        <begin position="172"/>
        <end position="196"/>
    </location>
</feature>
<dbReference type="Pfam" id="PF14329">
    <property type="entry name" value="DUF4386"/>
    <property type="match status" value="1"/>
</dbReference>
<sequence length="213" mass="21715">MTRSLPTYYARTAGILYLTTHVTSVTAVAAYAAGGIALGVTLELVLAAGCLGTGILLWLLLRDVGQARAAAFAGLRALEAAVIAAGTLPMLVLLWTAPSPPLGETLVALHTAAFLVGQGLVISVNTIILGWLLFDARVVPRTLAVLGILGGTVVLASNAAQLFGVIPQGGMVAGLCAVPVFAFEIWFAIHLIVVGLRARVASPPASARTASPA</sequence>
<keyword evidence="1" id="KW-0472">Membrane</keyword>
<name>A0ABX5SWY1_9MICO</name>
<gene>
    <name evidence="2" type="ORF">E4K62_11875</name>
</gene>